<dbReference type="PANTHER" id="PTHR42912:SF93">
    <property type="entry name" value="N6-ADENOSINE-METHYLTRANSFERASE TMT1A"/>
    <property type="match status" value="1"/>
</dbReference>
<evidence type="ECO:0000313" key="3">
    <source>
        <dbReference type="Proteomes" id="UP001469365"/>
    </source>
</evidence>
<dbReference type="InterPro" id="IPR029063">
    <property type="entry name" value="SAM-dependent_MTases_sf"/>
</dbReference>
<name>A0ABU9DTV4_9BACL</name>
<organism evidence="2 3">
    <name type="scientific">Paenibacillus filicis</name>
    <dbReference type="NCBI Taxonomy" id="669464"/>
    <lineage>
        <taxon>Bacteria</taxon>
        <taxon>Bacillati</taxon>
        <taxon>Bacillota</taxon>
        <taxon>Bacilli</taxon>
        <taxon>Bacillales</taxon>
        <taxon>Paenibacillaceae</taxon>
        <taxon>Paenibacillus</taxon>
    </lineage>
</organism>
<proteinExistence type="predicted"/>
<dbReference type="CDD" id="cd02440">
    <property type="entry name" value="AdoMet_MTases"/>
    <property type="match status" value="1"/>
</dbReference>
<dbReference type="Proteomes" id="UP001469365">
    <property type="component" value="Unassembled WGS sequence"/>
</dbReference>
<feature type="domain" description="Methyltransferase type 11" evidence="1">
    <location>
        <begin position="41"/>
        <end position="147"/>
    </location>
</feature>
<evidence type="ECO:0000313" key="2">
    <source>
        <dbReference type="EMBL" id="MEK8131158.1"/>
    </source>
</evidence>
<dbReference type="RefSeq" id="WP_341418291.1">
    <property type="nucleotide sequence ID" value="NZ_JBBPCC010000019.1"/>
</dbReference>
<protein>
    <submittedName>
        <fullName evidence="2">Class I SAM-dependent methyltransferase</fullName>
        <ecNumber evidence="2">2.1.-.-</ecNumber>
    </submittedName>
</protein>
<keyword evidence="2" id="KW-0489">Methyltransferase</keyword>
<sequence length="229" mass="25896">MPNHEHIYTQQADLYELMISKQPGLSEIINRIAPYAGRHLLDVGAGSGRLTCELAPEAASIIATDLSPAMLDVLTQRLTSQQLSSRLQTYTADHRQLPVADQAVDLAVSGWSLCYLAHADMPEWRDNLSRMMQELDRVTKPGGTIILFETMGTGFTEPSPPEFLKPYYRALEQEYGFLHDWVRLDYTFDSVEQAAELTRFFFGEELASTVEQQGWSVVPECAGVWWKHK</sequence>
<dbReference type="Pfam" id="PF08241">
    <property type="entry name" value="Methyltransf_11"/>
    <property type="match status" value="1"/>
</dbReference>
<keyword evidence="2" id="KW-0808">Transferase</keyword>
<dbReference type="InterPro" id="IPR050508">
    <property type="entry name" value="Methyltransf_Superfamily"/>
</dbReference>
<gene>
    <name evidence="2" type="ORF">WMW72_24950</name>
</gene>
<dbReference type="EC" id="2.1.-.-" evidence="2"/>
<evidence type="ECO:0000259" key="1">
    <source>
        <dbReference type="Pfam" id="PF08241"/>
    </source>
</evidence>
<comment type="caution">
    <text evidence="2">The sequence shown here is derived from an EMBL/GenBank/DDBJ whole genome shotgun (WGS) entry which is preliminary data.</text>
</comment>
<dbReference type="Gene3D" id="3.40.50.150">
    <property type="entry name" value="Vaccinia Virus protein VP39"/>
    <property type="match status" value="1"/>
</dbReference>
<accession>A0ABU9DTV4</accession>
<dbReference type="InterPro" id="IPR013216">
    <property type="entry name" value="Methyltransf_11"/>
</dbReference>
<dbReference type="GO" id="GO:0032259">
    <property type="term" value="P:methylation"/>
    <property type="evidence" value="ECO:0007669"/>
    <property type="project" value="UniProtKB-KW"/>
</dbReference>
<dbReference type="EMBL" id="JBBPCC010000019">
    <property type="protein sequence ID" value="MEK8131158.1"/>
    <property type="molecule type" value="Genomic_DNA"/>
</dbReference>
<dbReference type="PANTHER" id="PTHR42912">
    <property type="entry name" value="METHYLTRANSFERASE"/>
    <property type="match status" value="1"/>
</dbReference>
<keyword evidence="3" id="KW-1185">Reference proteome</keyword>
<dbReference type="GO" id="GO:0008168">
    <property type="term" value="F:methyltransferase activity"/>
    <property type="evidence" value="ECO:0007669"/>
    <property type="project" value="UniProtKB-KW"/>
</dbReference>
<reference evidence="2 3" key="1">
    <citation type="submission" date="2024-04" db="EMBL/GenBank/DDBJ databases">
        <title>draft genome sequnece of Paenibacillus filicis.</title>
        <authorList>
            <person name="Kim D.-U."/>
        </authorList>
    </citation>
    <scope>NUCLEOTIDE SEQUENCE [LARGE SCALE GENOMIC DNA]</scope>
    <source>
        <strain evidence="2 3">KACC14197</strain>
    </source>
</reference>
<dbReference type="SUPFAM" id="SSF53335">
    <property type="entry name" value="S-adenosyl-L-methionine-dependent methyltransferases"/>
    <property type="match status" value="1"/>
</dbReference>